<organism evidence="2 3">
    <name type="scientific">Allopusillimonas soli</name>
    <dbReference type="NCBI Taxonomy" id="659016"/>
    <lineage>
        <taxon>Bacteria</taxon>
        <taxon>Pseudomonadati</taxon>
        <taxon>Pseudomonadota</taxon>
        <taxon>Betaproteobacteria</taxon>
        <taxon>Burkholderiales</taxon>
        <taxon>Alcaligenaceae</taxon>
        <taxon>Allopusillimonas</taxon>
    </lineage>
</organism>
<feature type="region of interest" description="Disordered" evidence="1">
    <location>
        <begin position="90"/>
        <end position="112"/>
    </location>
</feature>
<reference evidence="2 3" key="1">
    <citation type="submission" date="2020-07" db="EMBL/GenBank/DDBJ databases">
        <title>Taxonomic revisions and descriptions of new bacterial species based on genomic comparisons in the high-G+C-content subgroup of the family Alcaligenaceae.</title>
        <authorList>
            <person name="Szabo A."/>
            <person name="Felfoldi T."/>
        </authorList>
    </citation>
    <scope>NUCLEOTIDE SEQUENCE [LARGE SCALE GENOMIC DNA]</scope>
    <source>
        <strain evidence="2 3">DSM 25264</strain>
    </source>
</reference>
<protein>
    <submittedName>
        <fullName evidence="2">Uncharacterized protein</fullName>
    </submittedName>
</protein>
<sequence>MSVFTDVCWRHWPKMCNCPPSEDEVERMKSDVFLLDRELQRENRRAREFAIALAALALGIFQHRERMMAAHGEDGVPEDLHRLGQQAKQAAELLDEPRNKDRVSELLKRIES</sequence>
<gene>
    <name evidence="2" type="ORF">H0A68_18725</name>
</gene>
<dbReference type="Proteomes" id="UP000580517">
    <property type="component" value="Unassembled WGS sequence"/>
</dbReference>
<name>A0A853FDJ6_9BURK</name>
<evidence type="ECO:0000256" key="1">
    <source>
        <dbReference type="SAM" id="MobiDB-lite"/>
    </source>
</evidence>
<comment type="caution">
    <text evidence="2">The sequence shown here is derived from an EMBL/GenBank/DDBJ whole genome shotgun (WGS) entry which is preliminary data.</text>
</comment>
<dbReference type="RefSeq" id="WP_129971406.1">
    <property type="nucleotide sequence ID" value="NZ_JACCEW010000008.1"/>
</dbReference>
<evidence type="ECO:0000313" key="3">
    <source>
        <dbReference type="Proteomes" id="UP000580517"/>
    </source>
</evidence>
<feature type="compositionally biased region" description="Basic and acidic residues" evidence="1">
    <location>
        <begin position="95"/>
        <end position="112"/>
    </location>
</feature>
<proteinExistence type="predicted"/>
<accession>A0A853FDJ6</accession>
<evidence type="ECO:0000313" key="2">
    <source>
        <dbReference type="EMBL" id="NYT38915.1"/>
    </source>
</evidence>
<dbReference type="AlphaFoldDB" id="A0A853FDJ6"/>
<dbReference type="EMBL" id="JACCEW010000008">
    <property type="protein sequence ID" value="NYT38915.1"/>
    <property type="molecule type" value="Genomic_DNA"/>
</dbReference>
<keyword evidence="3" id="KW-1185">Reference proteome</keyword>